<evidence type="ECO:0000313" key="1">
    <source>
        <dbReference type="EMBL" id="GAA4101149.1"/>
    </source>
</evidence>
<dbReference type="EMBL" id="BAABDM010000006">
    <property type="protein sequence ID" value="GAA4101149.1"/>
    <property type="molecule type" value="Genomic_DNA"/>
</dbReference>
<dbReference type="Proteomes" id="UP001500392">
    <property type="component" value="Unassembled WGS sequence"/>
</dbReference>
<evidence type="ECO:0000313" key="2">
    <source>
        <dbReference type="Proteomes" id="UP001500392"/>
    </source>
</evidence>
<sequence length="114" mass="13401">MEISMFDLGDLTLTFAFIGLLSYFWRAQGTREIALRATRKHLSQQQLKLLDGHVALRAVWFKRNGHGQVKLWRRYNFEFTATGHERYKGQVVTLGNRIEGFELEPHRFPDDVIH</sequence>
<dbReference type="Pfam" id="PF11743">
    <property type="entry name" value="DUF3301"/>
    <property type="match status" value="1"/>
</dbReference>
<accession>A0ABP7X147</accession>
<keyword evidence="2" id="KW-1185">Reference proteome</keyword>
<gene>
    <name evidence="1" type="ORF">GCM10022414_28320</name>
</gene>
<evidence type="ECO:0008006" key="3">
    <source>
        <dbReference type="Google" id="ProtNLM"/>
    </source>
</evidence>
<reference evidence="2" key="1">
    <citation type="journal article" date="2019" name="Int. J. Syst. Evol. Microbiol.">
        <title>The Global Catalogue of Microorganisms (GCM) 10K type strain sequencing project: providing services to taxonomists for standard genome sequencing and annotation.</title>
        <authorList>
            <consortium name="The Broad Institute Genomics Platform"/>
            <consortium name="The Broad Institute Genome Sequencing Center for Infectious Disease"/>
            <person name="Wu L."/>
            <person name="Ma J."/>
        </authorList>
    </citation>
    <scope>NUCLEOTIDE SEQUENCE [LARGE SCALE GENOMIC DNA]</scope>
    <source>
        <strain evidence="2">JCM 17304</strain>
    </source>
</reference>
<name>A0ABP7X147_9GAMM</name>
<dbReference type="InterPro" id="IPR021732">
    <property type="entry name" value="DUF3301"/>
</dbReference>
<organism evidence="1 2">
    <name type="scientific">Zhongshania borealis</name>
    <dbReference type="NCBI Taxonomy" id="889488"/>
    <lineage>
        <taxon>Bacteria</taxon>
        <taxon>Pseudomonadati</taxon>
        <taxon>Pseudomonadota</taxon>
        <taxon>Gammaproteobacteria</taxon>
        <taxon>Cellvibrionales</taxon>
        <taxon>Spongiibacteraceae</taxon>
        <taxon>Zhongshania</taxon>
    </lineage>
</organism>
<protein>
    <recommendedName>
        <fullName evidence="3">DUF3301 domain-containing protein</fullName>
    </recommendedName>
</protein>
<comment type="caution">
    <text evidence="1">The sequence shown here is derived from an EMBL/GenBank/DDBJ whole genome shotgun (WGS) entry which is preliminary data.</text>
</comment>
<proteinExistence type="predicted"/>